<evidence type="ECO:0000256" key="3">
    <source>
        <dbReference type="ARBA" id="ARBA00022552"/>
    </source>
</evidence>
<accession>A0A2H9TNY1</accession>
<dbReference type="EMBL" id="MTSL01000065">
    <property type="protein sequence ID" value="PJF19422.1"/>
    <property type="molecule type" value="Genomic_DNA"/>
</dbReference>
<dbReference type="PANTHER" id="PTHR11953:SF1">
    <property type="entry name" value="EXOSOME COMPLEX COMPONENT RRP46"/>
    <property type="match status" value="1"/>
</dbReference>
<keyword evidence="4" id="KW-0271">Exosome</keyword>
<keyword evidence="6" id="KW-0175">Coiled coil</keyword>
<evidence type="ECO:0000256" key="1">
    <source>
        <dbReference type="ARBA" id="ARBA00004123"/>
    </source>
</evidence>
<dbReference type="AlphaFoldDB" id="A0A2H9TNY1"/>
<dbReference type="GO" id="GO:0005730">
    <property type="term" value="C:nucleolus"/>
    <property type="evidence" value="ECO:0007669"/>
    <property type="project" value="TreeGrafter"/>
</dbReference>
<comment type="subcellular location">
    <subcellularLocation>
        <location evidence="1">Nucleus</location>
    </subcellularLocation>
</comment>
<dbReference type="Gene3D" id="3.30.230.70">
    <property type="entry name" value="GHMP Kinase, N-terminal domain"/>
    <property type="match status" value="1"/>
</dbReference>
<protein>
    <recommendedName>
        <fullName evidence="7">Exoribonuclease phosphorolytic domain-containing protein</fullName>
    </recommendedName>
</protein>
<sequence>MELGPLNRADGSSRWECEGTVVIVAVYGPVPVKTKQEQIETATVVVQLESLSTPPSLVQNSMALKVQGLLEQVILGVLHPRSLITIAVQPVNVSSLEAAFPHIFNACVLALLDAGIPLGSLPVAVEEDGLEAVYSFASDQVKLLYQCLSGVEATMDELVQRLESAQVRAQKTLESIQQTIQQRHTSV</sequence>
<dbReference type="GO" id="GO:0000177">
    <property type="term" value="C:cytoplasmic exosome (RNase complex)"/>
    <property type="evidence" value="ECO:0007669"/>
    <property type="project" value="TreeGrafter"/>
</dbReference>
<evidence type="ECO:0000256" key="2">
    <source>
        <dbReference type="ARBA" id="ARBA00006678"/>
    </source>
</evidence>
<dbReference type="STRING" id="1246581.A0A2H9TNY1"/>
<dbReference type="PANTHER" id="PTHR11953">
    <property type="entry name" value="EXOSOME COMPLEX COMPONENT"/>
    <property type="match status" value="1"/>
</dbReference>
<dbReference type="GO" id="GO:0000176">
    <property type="term" value="C:nuclear exosome (RNase complex)"/>
    <property type="evidence" value="ECO:0007669"/>
    <property type="project" value="UniProtKB-ARBA"/>
</dbReference>
<evidence type="ECO:0000256" key="4">
    <source>
        <dbReference type="ARBA" id="ARBA00022835"/>
    </source>
</evidence>
<dbReference type="GO" id="GO:0003723">
    <property type="term" value="F:RNA binding"/>
    <property type="evidence" value="ECO:0007669"/>
    <property type="project" value="TreeGrafter"/>
</dbReference>
<dbReference type="InterPro" id="IPR001247">
    <property type="entry name" value="ExoRNase_PH_dom1"/>
</dbReference>
<dbReference type="GO" id="GO:0006364">
    <property type="term" value="P:rRNA processing"/>
    <property type="evidence" value="ECO:0007669"/>
    <property type="project" value="UniProtKB-KW"/>
</dbReference>
<reference evidence="8 9" key="1">
    <citation type="submission" date="2016-10" db="EMBL/GenBank/DDBJ databases">
        <title>The genome of Paramicrosporidium saccamoebae is the missing link in understanding Cryptomycota and Microsporidia evolution.</title>
        <authorList>
            <person name="Quandt C.A."/>
            <person name="Beaudet D."/>
            <person name="Corsaro D."/>
            <person name="Michel R."/>
            <person name="Corradi N."/>
            <person name="James T."/>
        </authorList>
    </citation>
    <scope>NUCLEOTIDE SEQUENCE [LARGE SCALE GENOMIC DNA]</scope>
    <source>
        <strain evidence="8 9">KSL3</strain>
    </source>
</reference>
<keyword evidence="5" id="KW-0539">Nucleus</keyword>
<comment type="similarity">
    <text evidence="2">Belongs to the RNase PH family.</text>
</comment>
<dbReference type="InterPro" id="IPR050080">
    <property type="entry name" value="RNase_PH"/>
</dbReference>
<proteinExistence type="inferred from homology"/>
<dbReference type="GO" id="GO:0034475">
    <property type="term" value="P:U4 snRNA 3'-end processing"/>
    <property type="evidence" value="ECO:0007669"/>
    <property type="project" value="TreeGrafter"/>
</dbReference>
<dbReference type="GO" id="GO:0071028">
    <property type="term" value="P:nuclear mRNA surveillance"/>
    <property type="evidence" value="ECO:0007669"/>
    <property type="project" value="TreeGrafter"/>
</dbReference>
<name>A0A2H9TNY1_9FUNG</name>
<feature type="coiled-coil region" evidence="6">
    <location>
        <begin position="148"/>
        <end position="179"/>
    </location>
</feature>
<keyword evidence="9" id="KW-1185">Reference proteome</keyword>
<dbReference type="GO" id="GO:0016075">
    <property type="term" value="P:rRNA catabolic process"/>
    <property type="evidence" value="ECO:0007669"/>
    <property type="project" value="TreeGrafter"/>
</dbReference>
<dbReference type="SUPFAM" id="SSF54211">
    <property type="entry name" value="Ribosomal protein S5 domain 2-like"/>
    <property type="match status" value="1"/>
</dbReference>
<dbReference type="InterPro" id="IPR020568">
    <property type="entry name" value="Ribosomal_Su5_D2-typ_SF"/>
</dbReference>
<evidence type="ECO:0000259" key="7">
    <source>
        <dbReference type="Pfam" id="PF01138"/>
    </source>
</evidence>
<dbReference type="Pfam" id="PF01138">
    <property type="entry name" value="RNase_PH"/>
    <property type="match status" value="1"/>
</dbReference>
<feature type="domain" description="Exoribonuclease phosphorolytic" evidence="7">
    <location>
        <begin position="2"/>
        <end position="117"/>
    </location>
</feature>
<comment type="caution">
    <text evidence="8">The sequence shown here is derived from an EMBL/GenBank/DDBJ whole genome shotgun (WGS) entry which is preliminary data.</text>
</comment>
<keyword evidence="3" id="KW-0698">rRNA processing</keyword>
<dbReference type="InterPro" id="IPR027408">
    <property type="entry name" value="PNPase/RNase_PH_dom_sf"/>
</dbReference>
<evidence type="ECO:0000313" key="8">
    <source>
        <dbReference type="EMBL" id="PJF19422.1"/>
    </source>
</evidence>
<organism evidence="8 9">
    <name type="scientific">Paramicrosporidium saccamoebae</name>
    <dbReference type="NCBI Taxonomy" id="1246581"/>
    <lineage>
        <taxon>Eukaryota</taxon>
        <taxon>Fungi</taxon>
        <taxon>Fungi incertae sedis</taxon>
        <taxon>Cryptomycota</taxon>
        <taxon>Cryptomycota incertae sedis</taxon>
        <taxon>Paramicrosporidium</taxon>
    </lineage>
</organism>
<evidence type="ECO:0000256" key="6">
    <source>
        <dbReference type="SAM" id="Coils"/>
    </source>
</evidence>
<gene>
    <name evidence="8" type="ORF">PSACC_00815</name>
</gene>
<dbReference type="GO" id="GO:0071051">
    <property type="term" value="P:poly(A)-dependent snoRNA 3'-end processing"/>
    <property type="evidence" value="ECO:0007669"/>
    <property type="project" value="TreeGrafter"/>
</dbReference>
<evidence type="ECO:0000256" key="5">
    <source>
        <dbReference type="ARBA" id="ARBA00023242"/>
    </source>
</evidence>
<dbReference type="OrthoDB" id="27298at2759"/>
<evidence type="ECO:0000313" key="9">
    <source>
        <dbReference type="Proteomes" id="UP000240830"/>
    </source>
</evidence>
<dbReference type="Proteomes" id="UP000240830">
    <property type="component" value="Unassembled WGS sequence"/>
</dbReference>